<proteinExistence type="predicted"/>
<sequence>MAPKNSAKSCGFVETEEGENGKCSFILTLDSDGHMEISPHNVKEEPQQQKPQSESQPERICSGVCSKEIKPEPSTSNKRRISIAILKHDPAEEGAVAEGVGKGVGVETHDIVSIGGGIQGAGAALPRFVKIYNKDLGSKPSFVVLEDAVVRKRIEENLQPATCHCNAQQQTSPCDIGAHTSSQTDEYLLEYAVRPQLVKRAATSQRVQQRQRSGAGIVESTGSPHVTISFLPQIAAGNNNNNNSSNNMVYPSSSHTSCSTCSSCSCACSNHCCFLQPSGVLPTPEPQVMGYYPHPLPLIGSHCSHMTLPTAAAAPATLTQQQYPFNNWYPSHSHQCLYYHPPSTMNMTSGCPSPHCGATCCMHGHGHHSHGHCGKCFNQQQQQQQQQPNYPPTCGRSKRAKHNSCGESTERSEKFKEPPQENVVPLPTSFSDSSTMNPSETLQISDTGRSIAGAADICSGEKCSAATTSLCMARFGRTCLILRPTTPTAIPRLLTKRISRYTSMMAWPSGNKMIHQKPAKIDSKEVTQIN</sequence>
<dbReference type="Proteomes" id="UP000007798">
    <property type="component" value="Unassembled WGS sequence"/>
</dbReference>
<protein>
    <submittedName>
        <fullName evidence="2">Uncharacterized protein</fullName>
    </submittedName>
</protein>
<evidence type="ECO:0000256" key="1">
    <source>
        <dbReference type="SAM" id="MobiDB-lite"/>
    </source>
</evidence>
<dbReference type="AlphaFoldDB" id="B4ML42"/>
<feature type="region of interest" description="Disordered" evidence="1">
    <location>
        <begin position="34"/>
        <end position="60"/>
    </location>
</feature>
<keyword evidence="3" id="KW-1185">Reference proteome</keyword>
<gene>
    <name evidence="2" type="primary">Dwil\GK16822</name>
    <name evidence="2" type="ORF">Dwil_GK16822</name>
</gene>
<feature type="compositionally biased region" description="Polar residues" evidence="1">
    <location>
        <begin position="428"/>
        <end position="441"/>
    </location>
</feature>
<dbReference type="HOGENOM" id="CLU_425329_0_0_1"/>
<dbReference type="OMA" id="TSVIAWP"/>
<organism evidence="2 3">
    <name type="scientific">Drosophila willistoni</name>
    <name type="common">Fruit fly</name>
    <dbReference type="NCBI Taxonomy" id="7260"/>
    <lineage>
        <taxon>Eukaryota</taxon>
        <taxon>Metazoa</taxon>
        <taxon>Ecdysozoa</taxon>
        <taxon>Arthropoda</taxon>
        <taxon>Hexapoda</taxon>
        <taxon>Insecta</taxon>
        <taxon>Pterygota</taxon>
        <taxon>Neoptera</taxon>
        <taxon>Endopterygota</taxon>
        <taxon>Diptera</taxon>
        <taxon>Brachycera</taxon>
        <taxon>Muscomorpha</taxon>
        <taxon>Ephydroidea</taxon>
        <taxon>Drosophilidae</taxon>
        <taxon>Drosophila</taxon>
        <taxon>Sophophora</taxon>
    </lineage>
</organism>
<reference evidence="2 3" key="1">
    <citation type="journal article" date="2007" name="Nature">
        <title>Evolution of genes and genomes on the Drosophila phylogeny.</title>
        <authorList>
            <consortium name="Drosophila 12 Genomes Consortium"/>
            <person name="Clark A.G."/>
            <person name="Eisen M.B."/>
            <person name="Smith D.R."/>
            <person name="Bergman C.M."/>
            <person name="Oliver B."/>
            <person name="Markow T.A."/>
            <person name="Kaufman T.C."/>
            <person name="Kellis M."/>
            <person name="Gelbart W."/>
            <person name="Iyer V.N."/>
            <person name="Pollard D.A."/>
            <person name="Sackton T.B."/>
            <person name="Larracuente A.M."/>
            <person name="Singh N.D."/>
            <person name="Abad J.P."/>
            <person name="Abt D.N."/>
            <person name="Adryan B."/>
            <person name="Aguade M."/>
            <person name="Akashi H."/>
            <person name="Anderson W.W."/>
            <person name="Aquadro C.F."/>
            <person name="Ardell D.H."/>
            <person name="Arguello R."/>
            <person name="Artieri C.G."/>
            <person name="Barbash D.A."/>
            <person name="Barker D."/>
            <person name="Barsanti P."/>
            <person name="Batterham P."/>
            <person name="Batzoglou S."/>
            <person name="Begun D."/>
            <person name="Bhutkar A."/>
            <person name="Blanco E."/>
            <person name="Bosak S.A."/>
            <person name="Bradley R.K."/>
            <person name="Brand A.D."/>
            <person name="Brent M.R."/>
            <person name="Brooks A.N."/>
            <person name="Brown R.H."/>
            <person name="Butlin R.K."/>
            <person name="Caggese C."/>
            <person name="Calvi B.R."/>
            <person name="Bernardo de Carvalho A."/>
            <person name="Caspi A."/>
            <person name="Castrezana S."/>
            <person name="Celniker S.E."/>
            <person name="Chang J.L."/>
            <person name="Chapple C."/>
            <person name="Chatterji S."/>
            <person name="Chinwalla A."/>
            <person name="Civetta A."/>
            <person name="Clifton S.W."/>
            <person name="Comeron J.M."/>
            <person name="Costello J.C."/>
            <person name="Coyne J.A."/>
            <person name="Daub J."/>
            <person name="David R.G."/>
            <person name="Delcher A.L."/>
            <person name="Delehaunty K."/>
            <person name="Do C.B."/>
            <person name="Ebling H."/>
            <person name="Edwards K."/>
            <person name="Eickbush T."/>
            <person name="Evans J.D."/>
            <person name="Filipski A."/>
            <person name="Findeiss S."/>
            <person name="Freyhult E."/>
            <person name="Fulton L."/>
            <person name="Fulton R."/>
            <person name="Garcia A.C."/>
            <person name="Gardiner A."/>
            <person name="Garfield D.A."/>
            <person name="Garvin B.E."/>
            <person name="Gibson G."/>
            <person name="Gilbert D."/>
            <person name="Gnerre S."/>
            <person name="Godfrey J."/>
            <person name="Good R."/>
            <person name="Gotea V."/>
            <person name="Gravely B."/>
            <person name="Greenberg A.J."/>
            <person name="Griffiths-Jones S."/>
            <person name="Gross S."/>
            <person name="Guigo R."/>
            <person name="Gustafson E.A."/>
            <person name="Haerty W."/>
            <person name="Hahn M.W."/>
            <person name="Halligan D.L."/>
            <person name="Halpern A.L."/>
            <person name="Halter G.M."/>
            <person name="Han M.V."/>
            <person name="Heger A."/>
            <person name="Hillier L."/>
            <person name="Hinrichs A.S."/>
            <person name="Holmes I."/>
            <person name="Hoskins R.A."/>
            <person name="Hubisz M.J."/>
            <person name="Hultmark D."/>
            <person name="Huntley M.A."/>
            <person name="Jaffe D.B."/>
            <person name="Jagadeeshan S."/>
            <person name="Jeck W.R."/>
            <person name="Johnson J."/>
            <person name="Jones C.D."/>
            <person name="Jordan W.C."/>
            <person name="Karpen G.H."/>
            <person name="Kataoka E."/>
            <person name="Keightley P.D."/>
            <person name="Kheradpour P."/>
            <person name="Kirkness E.F."/>
            <person name="Koerich L.B."/>
            <person name="Kristiansen K."/>
            <person name="Kudrna D."/>
            <person name="Kulathinal R.J."/>
            <person name="Kumar S."/>
            <person name="Kwok R."/>
            <person name="Lander E."/>
            <person name="Langley C.H."/>
            <person name="Lapoint R."/>
            <person name="Lazzaro B.P."/>
            <person name="Lee S.J."/>
            <person name="Levesque L."/>
            <person name="Li R."/>
            <person name="Lin C.F."/>
            <person name="Lin M.F."/>
            <person name="Lindblad-Toh K."/>
            <person name="Llopart A."/>
            <person name="Long M."/>
            <person name="Low L."/>
            <person name="Lozovsky E."/>
            <person name="Lu J."/>
            <person name="Luo M."/>
            <person name="Machado C.A."/>
            <person name="Makalowski W."/>
            <person name="Marzo M."/>
            <person name="Matsuda M."/>
            <person name="Matzkin L."/>
            <person name="McAllister B."/>
            <person name="McBride C.S."/>
            <person name="McKernan B."/>
            <person name="McKernan K."/>
            <person name="Mendez-Lago M."/>
            <person name="Minx P."/>
            <person name="Mollenhauer M.U."/>
            <person name="Montooth K."/>
            <person name="Mount S.M."/>
            <person name="Mu X."/>
            <person name="Myers E."/>
            <person name="Negre B."/>
            <person name="Newfeld S."/>
            <person name="Nielsen R."/>
            <person name="Noor M.A."/>
            <person name="O'Grady P."/>
            <person name="Pachter L."/>
            <person name="Papaceit M."/>
            <person name="Parisi M.J."/>
            <person name="Parisi M."/>
            <person name="Parts L."/>
            <person name="Pedersen J.S."/>
            <person name="Pesole G."/>
            <person name="Phillippy A.M."/>
            <person name="Ponting C.P."/>
            <person name="Pop M."/>
            <person name="Porcelli D."/>
            <person name="Powell J.R."/>
            <person name="Prohaska S."/>
            <person name="Pruitt K."/>
            <person name="Puig M."/>
            <person name="Quesneville H."/>
            <person name="Ram K.R."/>
            <person name="Rand D."/>
            <person name="Rasmussen M.D."/>
            <person name="Reed L.K."/>
            <person name="Reenan R."/>
            <person name="Reily A."/>
            <person name="Remington K.A."/>
            <person name="Rieger T.T."/>
            <person name="Ritchie M.G."/>
            <person name="Robin C."/>
            <person name="Rogers Y.H."/>
            <person name="Rohde C."/>
            <person name="Rozas J."/>
            <person name="Rubenfield M.J."/>
            <person name="Ruiz A."/>
            <person name="Russo S."/>
            <person name="Salzberg S.L."/>
            <person name="Sanchez-Gracia A."/>
            <person name="Saranga D.J."/>
            <person name="Sato H."/>
            <person name="Schaeffer S.W."/>
            <person name="Schatz M.C."/>
            <person name="Schlenke T."/>
            <person name="Schwartz R."/>
            <person name="Segarra C."/>
            <person name="Singh R.S."/>
            <person name="Sirot L."/>
            <person name="Sirota M."/>
            <person name="Sisneros N.B."/>
            <person name="Smith C.D."/>
            <person name="Smith T.F."/>
            <person name="Spieth J."/>
            <person name="Stage D.E."/>
            <person name="Stark A."/>
            <person name="Stephan W."/>
            <person name="Strausberg R.L."/>
            <person name="Strempel S."/>
            <person name="Sturgill D."/>
            <person name="Sutton G."/>
            <person name="Sutton G.G."/>
            <person name="Tao W."/>
            <person name="Teichmann S."/>
            <person name="Tobari Y.N."/>
            <person name="Tomimura Y."/>
            <person name="Tsolas J.M."/>
            <person name="Valente V.L."/>
            <person name="Venter E."/>
            <person name="Venter J.C."/>
            <person name="Vicario S."/>
            <person name="Vieira F.G."/>
            <person name="Vilella A.J."/>
            <person name="Villasante A."/>
            <person name="Walenz B."/>
            <person name="Wang J."/>
            <person name="Wasserman M."/>
            <person name="Watts T."/>
            <person name="Wilson D."/>
            <person name="Wilson R.K."/>
            <person name="Wing R.A."/>
            <person name="Wolfner M.F."/>
            <person name="Wong A."/>
            <person name="Wong G.K."/>
            <person name="Wu C.I."/>
            <person name="Wu G."/>
            <person name="Yamamoto D."/>
            <person name="Yang H.P."/>
            <person name="Yang S.P."/>
            <person name="Yorke J.A."/>
            <person name="Yoshida K."/>
            <person name="Zdobnov E."/>
            <person name="Zhang P."/>
            <person name="Zhang Y."/>
            <person name="Zimin A.V."/>
            <person name="Baldwin J."/>
            <person name="Abdouelleil A."/>
            <person name="Abdulkadir J."/>
            <person name="Abebe A."/>
            <person name="Abera B."/>
            <person name="Abreu J."/>
            <person name="Acer S.C."/>
            <person name="Aftuck L."/>
            <person name="Alexander A."/>
            <person name="An P."/>
            <person name="Anderson E."/>
            <person name="Anderson S."/>
            <person name="Arachi H."/>
            <person name="Azer M."/>
            <person name="Bachantsang P."/>
            <person name="Barry A."/>
            <person name="Bayul T."/>
            <person name="Berlin A."/>
            <person name="Bessette D."/>
            <person name="Bloom T."/>
            <person name="Blye J."/>
            <person name="Boguslavskiy L."/>
            <person name="Bonnet C."/>
            <person name="Boukhgalter B."/>
            <person name="Bourzgui I."/>
            <person name="Brown A."/>
            <person name="Cahill P."/>
            <person name="Channer S."/>
            <person name="Cheshatsang Y."/>
            <person name="Chuda L."/>
            <person name="Citroen M."/>
            <person name="Collymore A."/>
            <person name="Cooke P."/>
            <person name="Costello M."/>
            <person name="D'Aco K."/>
            <person name="Daza R."/>
            <person name="De Haan G."/>
            <person name="DeGray S."/>
            <person name="DeMaso C."/>
            <person name="Dhargay N."/>
            <person name="Dooley K."/>
            <person name="Dooley E."/>
            <person name="Doricent M."/>
            <person name="Dorje P."/>
            <person name="Dorjee K."/>
            <person name="Dupes A."/>
            <person name="Elong R."/>
            <person name="Falk J."/>
            <person name="Farina A."/>
            <person name="Faro S."/>
            <person name="Ferguson D."/>
            <person name="Fisher S."/>
            <person name="Foley C.D."/>
            <person name="Franke A."/>
            <person name="Friedrich D."/>
            <person name="Gadbois L."/>
            <person name="Gearin G."/>
            <person name="Gearin C.R."/>
            <person name="Giannoukos G."/>
            <person name="Goode T."/>
            <person name="Graham J."/>
            <person name="Grandbois E."/>
            <person name="Grewal S."/>
            <person name="Gyaltsen K."/>
            <person name="Hafez N."/>
            <person name="Hagos B."/>
            <person name="Hall J."/>
            <person name="Henson C."/>
            <person name="Hollinger A."/>
            <person name="Honan T."/>
            <person name="Huard M.D."/>
            <person name="Hughes L."/>
            <person name="Hurhula B."/>
            <person name="Husby M.E."/>
            <person name="Kamat A."/>
            <person name="Kanga B."/>
            <person name="Kashin S."/>
            <person name="Khazanovich D."/>
            <person name="Kisner P."/>
            <person name="Lance K."/>
            <person name="Lara M."/>
            <person name="Lee W."/>
            <person name="Lennon N."/>
            <person name="Letendre F."/>
            <person name="LeVine R."/>
            <person name="Lipovsky A."/>
            <person name="Liu X."/>
            <person name="Liu J."/>
            <person name="Liu S."/>
            <person name="Lokyitsang T."/>
            <person name="Lokyitsang Y."/>
            <person name="Lubonja R."/>
            <person name="Lui A."/>
            <person name="MacDonald P."/>
            <person name="Magnisalis V."/>
            <person name="Maru K."/>
            <person name="Matthews C."/>
            <person name="McCusker W."/>
            <person name="McDonough S."/>
            <person name="Mehta T."/>
            <person name="Meldrim J."/>
            <person name="Meneus L."/>
            <person name="Mihai O."/>
            <person name="Mihalev A."/>
            <person name="Mihova T."/>
            <person name="Mittelman R."/>
            <person name="Mlenga V."/>
            <person name="Montmayeur A."/>
            <person name="Mulrain L."/>
            <person name="Navidi A."/>
            <person name="Naylor J."/>
            <person name="Negash T."/>
            <person name="Nguyen T."/>
            <person name="Nguyen N."/>
            <person name="Nicol R."/>
            <person name="Norbu C."/>
            <person name="Norbu N."/>
            <person name="Novod N."/>
            <person name="O'Neill B."/>
            <person name="Osman S."/>
            <person name="Markiewicz E."/>
            <person name="Oyono O.L."/>
            <person name="Patti C."/>
            <person name="Phunkhang P."/>
            <person name="Pierre F."/>
            <person name="Priest M."/>
            <person name="Raghuraman S."/>
            <person name="Rege F."/>
            <person name="Reyes R."/>
            <person name="Rise C."/>
            <person name="Rogov P."/>
            <person name="Ross K."/>
            <person name="Ryan E."/>
            <person name="Settipalli S."/>
            <person name="Shea T."/>
            <person name="Sherpa N."/>
            <person name="Shi L."/>
            <person name="Shih D."/>
            <person name="Sparrow T."/>
            <person name="Spaulding J."/>
            <person name="Stalker J."/>
            <person name="Stange-Thomann N."/>
            <person name="Stavropoulos S."/>
            <person name="Stone C."/>
            <person name="Strader C."/>
            <person name="Tesfaye S."/>
            <person name="Thomson T."/>
            <person name="Thoulutsang Y."/>
            <person name="Thoulutsang D."/>
            <person name="Topham K."/>
            <person name="Topping I."/>
            <person name="Tsamla T."/>
            <person name="Vassiliev H."/>
            <person name="Vo A."/>
            <person name="Wangchuk T."/>
            <person name="Wangdi T."/>
            <person name="Weiand M."/>
            <person name="Wilkinson J."/>
            <person name="Wilson A."/>
            <person name="Yadav S."/>
            <person name="Young G."/>
            <person name="Yu Q."/>
            <person name="Zembek L."/>
            <person name="Zhong D."/>
            <person name="Zimmer A."/>
            <person name="Zwirko Z."/>
            <person name="Jaffe D.B."/>
            <person name="Alvarez P."/>
            <person name="Brockman W."/>
            <person name="Butler J."/>
            <person name="Chin C."/>
            <person name="Gnerre S."/>
            <person name="Grabherr M."/>
            <person name="Kleber M."/>
            <person name="Mauceli E."/>
            <person name="MacCallum I."/>
        </authorList>
    </citation>
    <scope>NUCLEOTIDE SEQUENCE [LARGE SCALE GENOMIC DNA]</scope>
    <source>
        <strain evidence="3">Tucson 14030-0811.24</strain>
    </source>
</reference>
<dbReference type="EMBL" id="CH963847">
    <property type="protein sequence ID" value="EDW73100.1"/>
    <property type="molecule type" value="Genomic_DNA"/>
</dbReference>
<dbReference type="OrthoDB" id="7859978at2759"/>
<accession>B4ML42</accession>
<evidence type="ECO:0000313" key="3">
    <source>
        <dbReference type="Proteomes" id="UP000007798"/>
    </source>
</evidence>
<evidence type="ECO:0000313" key="2">
    <source>
        <dbReference type="EMBL" id="EDW73100.1"/>
    </source>
</evidence>
<dbReference type="InParanoid" id="B4ML42"/>
<feature type="compositionally biased region" description="Basic and acidic residues" evidence="1">
    <location>
        <begin position="34"/>
        <end position="47"/>
    </location>
</feature>
<feature type="compositionally biased region" description="Basic and acidic residues" evidence="1">
    <location>
        <begin position="408"/>
        <end position="419"/>
    </location>
</feature>
<dbReference type="KEGG" id="dwi:6638886"/>
<feature type="region of interest" description="Disordered" evidence="1">
    <location>
        <begin position="384"/>
        <end position="441"/>
    </location>
</feature>
<dbReference type="PhylomeDB" id="B4ML42"/>
<name>B4ML42_DROWI</name>
<dbReference type="STRING" id="7260.B4ML42"/>